<comment type="similarity">
    <text evidence="2">Belongs to the methyl-accepting chemotaxis (MCP) protein family.</text>
</comment>
<dbReference type="eggNOG" id="COG5002">
    <property type="taxonomic scope" value="Bacteria"/>
</dbReference>
<dbReference type="eggNOG" id="COG2203">
    <property type="taxonomic scope" value="Bacteria"/>
</dbReference>
<sequence length="1012" mass="110563">MTKIPPHNNSLKDNNGHQIDTNYIKLSDKLSDNFSENGDNGSYQALLLSTFTRKTKLGKSLLLPQLIQSKVAPAHKLPSLFFQWFYNLPIQRKQLFALLTSEVISVVGLAGVGAFLIVTGGRAQLINQATSELAVMDIIYNIKINQMGFGFRGQTHNSAIIQAVQTHAQGKPLTPGLFKQVKDILQQEIQTRRIEYATLVGKDRRIIVNANADRTGEFFDPNDLVSQVLENPQQIKTSELVSWSELAKESPFLPAGIVQQNNLLIRYTVTPIRATDTGAVLGVLVSGDIVNGKLPIVEDTLKSFGGGYSAVYLRQADGQFVLVTALDQGESTNLAEAQPNVFLPDTPFLNQAVTAQGNPITKRINIGRQTYTVAAKTLNNFSGKPVALLVRGTSEAQLNFLLSNKLLLQLVVVILALTANLLLAILLGRAITKPIQQLQNLAEQFAQGSRQVRSNLITNDEIGKLARTFNKMAESVTSQENLVHREANRTQVIINLAATPMDKSLDLKALFQEAVETALNQLNADRVVIYRLNPDGSGYIGFETVQPGWPKAIENMVEDRIEKKIEDACIPQQLIDGYKHGRVIATNNVFEAGFHRDHEKLMERLQIKANLVTPIVHGETLYGLLIAHHCRAPHQWQESEIIFLTQLSLQLGNVMERAMSLEKMEAARQEAENLAQEQRQLKEELQKRALELLMEVEPVSKGDLTIRAQVTADELGTIADSYNATIESLRKLVLQVQQATKQVTSTTTQDEAAIRELSTEALRQAEEIANALQKIHDMTVSTRSVAASASEAEAAVKQAAQTVEAGDAAMNLTVEGFMAIRETVGSTAKKVKRLGESSQKISKVVNLISGFAEQTNMLALNAAIEAARAGEAGRGFAVVADEVRALAHQSAEATAEIEKLVADIQAETNEVAAAMEEGTEQVVVGTQLVDDTRQSLNQITAVTVKINELVKAIAITAVDQTQASVSVTETMTDVAAIANRTSTEVSQVSNSFKELLTVAEELQDSVGKFKVS</sequence>
<dbReference type="SUPFAM" id="SSF158472">
    <property type="entry name" value="HAMP domain-like"/>
    <property type="match status" value="1"/>
</dbReference>
<dbReference type="InterPro" id="IPR029016">
    <property type="entry name" value="GAF-like_dom_sf"/>
</dbReference>
<feature type="transmembrane region" description="Helical" evidence="5">
    <location>
        <begin position="95"/>
        <end position="118"/>
    </location>
</feature>
<reference evidence="10" key="1">
    <citation type="journal article" date="2011" name="Proc. Natl. Acad. Sci. U.S.A.">
        <title>Genomic insights into the physiology and ecology of the marine filamentous cyanobacterium Lyngbya majuscula.</title>
        <authorList>
            <person name="Jones A.C."/>
            <person name="Monroe E.A."/>
            <person name="Podell S."/>
            <person name="Hess W.R."/>
            <person name="Klages S."/>
            <person name="Esquenazi E."/>
            <person name="Niessen S."/>
            <person name="Hoover H."/>
            <person name="Rothmann M."/>
            <person name="Lasken R.S."/>
            <person name="Yates J.R.III."/>
            <person name="Reinhardt R."/>
            <person name="Kube M."/>
            <person name="Burkart M.D."/>
            <person name="Allen E.E."/>
            <person name="Dorrestein P.C."/>
            <person name="Gerwick W.H."/>
            <person name="Gerwick L."/>
        </authorList>
    </citation>
    <scope>NUCLEOTIDE SEQUENCE [LARGE SCALE GENOMIC DNA]</scope>
    <source>
        <strain evidence="10">3L</strain>
    </source>
</reference>
<dbReference type="GO" id="GO:0006935">
    <property type="term" value="P:chemotaxis"/>
    <property type="evidence" value="ECO:0007669"/>
    <property type="project" value="UniProtKB-ARBA"/>
</dbReference>
<evidence type="ECO:0000256" key="4">
    <source>
        <dbReference type="SAM" id="Coils"/>
    </source>
</evidence>
<dbReference type="InterPro" id="IPR003018">
    <property type="entry name" value="GAF"/>
</dbReference>
<feature type="transmembrane region" description="Helical" evidence="5">
    <location>
        <begin position="406"/>
        <end position="427"/>
    </location>
</feature>
<evidence type="ECO:0000313" key="10">
    <source>
        <dbReference type="Proteomes" id="UP000003959"/>
    </source>
</evidence>
<feature type="domain" description="Phytochrome chromophore attachment site" evidence="6">
    <location>
        <begin position="506"/>
        <end position="650"/>
    </location>
</feature>
<dbReference type="EMBL" id="GL890934">
    <property type="protein sequence ID" value="EGJ31647.1"/>
    <property type="molecule type" value="Genomic_DNA"/>
</dbReference>
<keyword evidence="5" id="KW-0812">Transmembrane</keyword>
<dbReference type="GO" id="GO:0007165">
    <property type="term" value="P:signal transduction"/>
    <property type="evidence" value="ECO:0007669"/>
    <property type="project" value="UniProtKB-KW"/>
</dbReference>
<keyword evidence="10" id="KW-1185">Reference proteome</keyword>
<keyword evidence="4" id="KW-0175">Coiled coil</keyword>
<dbReference type="OrthoDB" id="444338at2"/>
<evidence type="ECO:0000259" key="8">
    <source>
        <dbReference type="PROSITE" id="PS50885"/>
    </source>
</evidence>
<dbReference type="Pfam" id="PF01590">
    <property type="entry name" value="GAF"/>
    <property type="match status" value="1"/>
</dbReference>
<dbReference type="Pfam" id="PF00015">
    <property type="entry name" value="MCPsignal"/>
    <property type="match status" value="1"/>
</dbReference>
<dbReference type="PROSITE" id="PS50885">
    <property type="entry name" value="HAMP"/>
    <property type="match status" value="2"/>
</dbReference>
<gene>
    <name evidence="9" type="ORF">LYNGBM3L_35670</name>
</gene>
<keyword evidence="1 3" id="KW-0807">Transducer</keyword>
<dbReference type="CDD" id="cd06225">
    <property type="entry name" value="HAMP"/>
    <property type="match status" value="1"/>
</dbReference>
<name>F4XUU4_9CYAN</name>
<dbReference type="AlphaFoldDB" id="F4XUU4"/>
<accession>F4XUU4</accession>
<evidence type="ECO:0000256" key="1">
    <source>
        <dbReference type="ARBA" id="ARBA00023224"/>
    </source>
</evidence>
<evidence type="ECO:0000256" key="3">
    <source>
        <dbReference type="PROSITE-ProRule" id="PRU00284"/>
    </source>
</evidence>
<evidence type="ECO:0000313" key="9">
    <source>
        <dbReference type="EMBL" id="EGJ31647.1"/>
    </source>
</evidence>
<evidence type="ECO:0000256" key="5">
    <source>
        <dbReference type="SAM" id="Phobius"/>
    </source>
</evidence>
<feature type="domain" description="HAMP" evidence="8">
    <location>
        <begin position="683"/>
        <end position="734"/>
    </location>
</feature>
<dbReference type="PROSITE" id="PS50111">
    <property type="entry name" value="CHEMOTAXIS_TRANSDUC_2"/>
    <property type="match status" value="1"/>
</dbReference>
<dbReference type="HOGENOM" id="CLU_000445_50_2_3"/>
<dbReference type="SMART" id="SM00283">
    <property type="entry name" value="MA"/>
    <property type="match status" value="1"/>
</dbReference>
<dbReference type="Proteomes" id="UP000003959">
    <property type="component" value="Unassembled WGS sequence"/>
</dbReference>
<feature type="coiled-coil region" evidence="4">
    <location>
        <begin position="890"/>
        <end position="917"/>
    </location>
</feature>
<dbReference type="PANTHER" id="PTHR32089:SF114">
    <property type="entry name" value="METHYL-ACCEPTING CHEMOTAXIS PROTEIN MCPB"/>
    <property type="match status" value="1"/>
</dbReference>
<dbReference type="InterPro" id="IPR004089">
    <property type="entry name" value="MCPsignal_dom"/>
</dbReference>
<dbReference type="Gene3D" id="3.30.450.40">
    <property type="match status" value="1"/>
</dbReference>
<dbReference type="InterPro" id="IPR016132">
    <property type="entry name" value="Phyto_chromo_attachment"/>
</dbReference>
<evidence type="ECO:0000256" key="2">
    <source>
        <dbReference type="ARBA" id="ARBA00029447"/>
    </source>
</evidence>
<dbReference type="RefSeq" id="WP_008186489.1">
    <property type="nucleotide sequence ID" value="NZ_GL890934.1"/>
</dbReference>
<feature type="domain" description="Methyl-accepting transducer" evidence="7">
    <location>
        <begin position="739"/>
        <end position="975"/>
    </location>
</feature>
<dbReference type="Pfam" id="PF00672">
    <property type="entry name" value="HAMP"/>
    <property type="match status" value="1"/>
</dbReference>
<proteinExistence type="inferred from homology"/>
<dbReference type="PANTHER" id="PTHR32089">
    <property type="entry name" value="METHYL-ACCEPTING CHEMOTAXIS PROTEIN MCPB"/>
    <property type="match status" value="1"/>
</dbReference>
<dbReference type="Gene3D" id="1.10.287.950">
    <property type="entry name" value="Methyl-accepting chemotaxis protein"/>
    <property type="match status" value="1"/>
</dbReference>
<organism evidence="9 10">
    <name type="scientific">Moorena producens 3L</name>
    <dbReference type="NCBI Taxonomy" id="489825"/>
    <lineage>
        <taxon>Bacteria</taxon>
        <taxon>Bacillati</taxon>
        <taxon>Cyanobacteriota</taxon>
        <taxon>Cyanophyceae</taxon>
        <taxon>Coleofasciculales</taxon>
        <taxon>Coleofasciculaceae</taxon>
        <taxon>Moorena</taxon>
    </lineage>
</organism>
<keyword evidence="5" id="KW-1133">Transmembrane helix</keyword>
<dbReference type="SUPFAM" id="SSF55781">
    <property type="entry name" value="GAF domain-like"/>
    <property type="match status" value="1"/>
</dbReference>
<feature type="domain" description="HAMP" evidence="8">
    <location>
        <begin position="429"/>
        <end position="481"/>
    </location>
</feature>
<dbReference type="SMART" id="SM00304">
    <property type="entry name" value="HAMP"/>
    <property type="match status" value="2"/>
</dbReference>
<feature type="coiled-coil region" evidence="4">
    <location>
        <begin position="657"/>
        <end position="695"/>
    </location>
</feature>
<dbReference type="SMART" id="SM00065">
    <property type="entry name" value="GAF"/>
    <property type="match status" value="1"/>
</dbReference>
<dbReference type="InterPro" id="IPR003660">
    <property type="entry name" value="HAMP_dom"/>
</dbReference>
<dbReference type="Gene3D" id="6.10.340.10">
    <property type="match status" value="1"/>
</dbReference>
<dbReference type="FunFam" id="1.10.287.950:FF:000001">
    <property type="entry name" value="Methyl-accepting chemotaxis sensory transducer"/>
    <property type="match status" value="1"/>
</dbReference>
<keyword evidence="5" id="KW-0472">Membrane</keyword>
<dbReference type="eggNOG" id="COG0840">
    <property type="taxonomic scope" value="Bacteria"/>
</dbReference>
<protein>
    <submittedName>
        <fullName evidence="9">Methyl-accepting chemotaxis protein</fullName>
    </submittedName>
</protein>
<evidence type="ECO:0000259" key="6">
    <source>
        <dbReference type="PROSITE" id="PS50046"/>
    </source>
</evidence>
<dbReference type="SUPFAM" id="SSF58104">
    <property type="entry name" value="Methyl-accepting chemotaxis protein (MCP) signaling domain"/>
    <property type="match status" value="1"/>
</dbReference>
<dbReference type="CDD" id="cd11386">
    <property type="entry name" value="MCP_signal"/>
    <property type="match status" value="1"/>
</dbReference>
<evidence type="ECO:0000259" key="7">
    <source>
        <dbReference type="PROSITE" id="PS50111"/>
    </source>
</evidence>
<dbReference type="PROSITE" id="PS50046">
    <property type="entry name" value="PHYTOCHROME_2"/>
    <property type="match status" value="1"/>
</dbReference>
<dbReference type="GO" id="GO:0016020">
    <property type="term" value="C:membrane"/>
    <property type="evidence" value="ECO:0007669"/>
    <property type="project" value="InterPro"/>
</dbReference>